<accession>A0A2T0WGJ8</accession>
<gene>
    <name evidence="2" type="ORF">CLV74_11456</name>
</gene>
<dbReference type="InterPro" id="IPR036388">
    <property type="entry name" value="WH-like_DNA-bd_sf"/>
</dbReference>
<dbReference type="SUPFAM" id="SSF56281">
    <property type="entry name" value="Metallo-hydrolase/oxidoreductase"/>
    <property type="match status" value="1"/>
</dbReference>
<name>A0A2T0WGJ8_9RHOB</name>
<organism evidence="2 3">
    <name type="scientific">Donghicola tyrosinivorans</name>
    <dbReference type="NCBI Taxonomy" id="1652492"/>
    <lineage>
        <taxon>Bacteria</taxon>
        <taxon>Pseudomonadati</taxon>
        <taxon>Pseudomonadota</taxon>
        <taxon>Alphaproteobacteria</taxon>
        <taxon>Rhodobacterales</taxon>
        <taxon>Roseobacteraceae</taxon>
        <taxon>Donghicola</taxon>
    </lineage>
</organism>
<dbReference type="InterPro" id="IPR050662">
    <property type="entry name" value="Sec-metab_biosynth-thioest"/>
</dbReference>
<sequence length="318" mass="34306">MQWGKPLLREERLMTLPPFPPAHGTPLMLEPDLRLVLAPNPSPMTYWGTNTYILGTDALAVIDPGPDSDAHLEALLSCQTGGARITHILVTHAHKDHSPLAARLSRETGAAIYAFGPAHAGESETMQALRAAADVGGGEGIDPTFQPDHILADGESLQIGDHHVTALWTPGHLSNHMCFVSGDRLFSGDHVMEWATSLISPPDGDLAAFMASCRRLLEHDHRIYYPGHGTPVTAPRARVETLLAHRQKREGDILKQLKTTGGSAAELAARIYTDVDPALLPAASRNVLAHLIDLAQKGRVTHADPLAEDTVFHVSENP</sequence>
<dbReference type="Pfam" id="PF00753">
    <property type="entry name" value="Lactamase_B"/>
    <property type="match status" value="1"/>
</dbReference>
<dbReference type="EMBL" id="PVTQ01000014">
    <property type="protein sequence ID" value="PRY85831.1"/>
    <property type="molecule type" value="Genomic_DNA"/>
</dbReference>
<dbReference type="Proteomes" id="UP000238392">
    <property type="component" value="Unassembled WGS sequence"/>
</dbReference>
<protein>
    <submittedName>
        <fullName evidence="2">Glyoxylase-like metal-dependent hydrolase (Beta-lactamase superfamily II)</fullName>
    </submittedName>
</protein>
<dbReference type="InterPro" id="IPR041516">
    <property type="entry name" value="LACTB2_WH"/>
</dbReference>
<dbReference type="AlphaFoldDB" id="A0A2T0WGJ8"/>
<feature type="domain" description="Metallo-beta-lactamase" evidence="1">
    <location>
        <begin position="48"/>
        <end position="228"/>
    </location>
</feature>
<dbReference type="InterPro" id="IPR036866">
    <property type="entry name" value="RibonucZ/Hydroxyglut_hydro"/>
</dbReference>
<dbReference type="PANTHER" id="PTHR23131:SF0">
    <property type="entry name" value="ENDORIBONUCLEASE LACTB2"/>
    <property type="match status" value="1"/>
</dbReference>
<evidence type="ECO:0000313" key="3">
    <source>
        <dbReference type="Proteomes" id="UP000238392"/>
    </source>
</evidence>
<dbReference type="Pfam" id="PF17778">
    <property type="entry name" value="WHD_BLACT"/>
    <property type="match status" value="1"/>
</dbReference>
<evidence type="ECO:0000259" key="1">
    <source>
        <dbReference type="SMART" id="SM00849"/>
    </source>
</evidence>
<dbReference type="Gene3D" id="1.10.10.10">
    <property type="entry name" value="Winged helix-like DNA-binding domain superfamily/Winged helix DNA-binding domain"/>
    <property type="match status" value="1"/>
</dbReference>
<dbReference type="SMART" id="SM00849">
    <property type="entry name" value="Lactamase_B"/>
    <property type="match status" value="1"/>
</dbReference>
<keyword evidence="3" id="KW-1185">Reference proteome</keyword>
<dbReference type="InterPro" id="IPR001279">
    <property type="entry name" value="Metallo-B-lactamas"/>
</dbReference>
<dbReference type="Gene3D" id="3.60.15.10">
    <property type="entry name" value="Ribonuclease Z/Hydroxyacylglutathione hydrolase-like"/>
    <property type="match status" value="1"/>
</dbReference>
<dbReference type="GO" id="GO:0016787">
    <property type="term" value="F:hydrolase activity"/>
    <property type="evidence" value="ECO:0007669"/>
    <property type="project" value="UniProtKB-KW"/>
</dbReference>
<dbReference type="PANTHER" id="PTHR23131">
    <property type="entry name" value="ENDORIBONUCLEASE LACTB2"/>
    <property type="match status" value="1"/>
</dbReference>
<reference evidence="2 3" key="1">
    <citation type="submission" date="2018-03" db="EMBL/GenBank/DDBJ databases">
        <title>Genomic Encyclopedia of Archaeal and Bacterial Type Strains, Phase II (KMG-II): from individual species to whole genera.</title>
        <authorList>
            <person name="Goeker M."/>
        </authorList>
    </citation>
    <scope>NUCLEOTIDE SEQUENCE [LARGE SCALE GENOMIC DNA]</scope>
    <source>
        <strain evidence="2 3">DSM 100212</strain>
    </source>
</reference>
<dbReference type="CDD" id="cd16278">
    <property type="entry name" value="metallo-hydrolase-like_MBL-fold"/>
    <property type="match status" value="1"/>
</dbReference>
<evidence type="ECO:0000313" key="2">
    <source>
        <dbReference type="EMBL" id="PRY85831.1"/>
    </source>
</evidence>
<keyword evidence="2" id="KW-0378">Hydrolase</keyword>
<proteinExistence type="predicted"/>
<comment type="caution">
    <text evidence="2">The sequence shown here is derived from an EMBL/GenBank/DDBJ whole genome shotgun (WGS) entry which is preliminary data.</text>
</comment>